<reference evidence="8 9" key="2">
    <citation type="journal article" date="2010" name="Nucleic Acids Res.">
        <title>BeetleBase in 2010: revisions to provide comprehensive genomic information for Tribolium castaneum.</title>
        <authorList>
            <person name="Kim H.S."/>
            <person name="Murphy T."/>
            <person name="Xia J."/>
            <person name="Caragea D."/>
            <person name="Park Y."/>
            <person name="Beeman R.W."/>
            <person name="Lorenzen M.D."/>
            <person name="Butcher S."/>
            <person name="Manak J.R."/>
            <person name="Brown S.J."/>
        </authorList>
    </citation>
    <scope>GENOME REANNOTATION</scope>
    <source>
        <strain evidence="8 9">Georgia GA2</strain>
    </source>
</reference>
<feature type="signal peptide" evidence="6">
    <location>
        <begin position="1"/>
        <end position="19"/>
    </location>
</feature>
<dbReference type="NCBIfam" id="NF040941">
    <property type="entry name" value="GGGWT_bact"/>
    <property type="match status" value="1"/>
</dbReference>
<sequence>MYLKLIIILNFVSFQKVVTEPSCTPQLPKHCKDVQTSGKTISGFYRIQPQHSTESFMVLCDFETRGGGWTYILNRFDGSQNFYLNWSDYKAGFGNLAGEFWLGLELLYALTGYEANELLVELVDWDDKKAFAHYNAFSVGSEREGYILRILGEYSGDAGDDLSISLGRKFSTRDKDQDSSPENCAVLYSGAWWYNNCMACQLTGKYLKTKDSTLDELAGRVMYWNSFRGVSYSLKQARMMVRPRRENLTLPHRN</sequence>
<dbReference type="InParanoid" id="D6WEJ8"/>
<gene>
    <name evidence="8" type="primary">AUGUSTUS-3.0.2_03278</name>
    <name evidence="8" type="ORF">TcasGA2_TC003278</name>
</gene>
<keyword evidence="4" id="KW-0325">Glycoprotein</keyword>
<dbReference type="Pfam" id="PF00147">
    <property type="entry name" value="Fibrinogen_C"/>
    <property type="match status" value="1"/>
</dbReference>
<dbReference type="InterPro" id="IPR014716">
    <property type="entry name" value="Fibrinogen_a/b/g_C_1"/>
</dbReference>
<dbReference type="OrthoDB" id="6350391at2759"/>
<dbReference type="STRING" id="7070.D6WEJ8"/>
<dbReference type="AlphaFoldDB" id="D6WEJ8"/>
<comment type="subcellular location">
    <subcellularLocation>
        <location evidence="1">Secreted</location>
    </subcellularLocation>
</comment>
<evidence type="ECO:0000313" key="9">
    <source>
        <dbReference type="Proteomes" id="UP000007266"/>
    </source>
</evidence>
<dbReference type="CDD" id="cd00087">
    <property type="entry name" value="FReD"/>
    <property type="match status" value="1"/>
</dbReference>
<name>D6WEJ8_TRICA</name>
<dbReference type="eggNOG" id="KOG2579">
    <property type="taxonomic scope" value="Eukaryota"/>
</dbReference>
<evidence type="ECO:0000256" key="4">
    <source>
        <dbReference type="ARBA" id="ARBA00023180"/>
    </source>
</evidence>
<dbReference type="SUPFAM" id="SSF56496">
    <property type="entry name" value="Fibrinogen C-terminal domain-like"/>
    <property type="match status" value="1"/>
</dbReference>
<organism evidence="8 9">
    <name type="scientific">Tribolium castaneum</name>
    <name type="common">Red flour beetle</name>
    <dbReference type="NCBI Taxonomy" id="7070"/>
    <lineage>
        <taxon>Eukaryota</taxon>
        <taxon>Metazoa</taxon>
        <taxon>Ecdysozoa</taxon>
        <taxon>Arthropoda</taxon>
        <taxon>Hexapoda</taxon>
        <taxon>Insecta</taxon>
        <taxon>Pterygota</taxon>
        <taxon>Neoptera</taxon>
        <taxon>Endopterygota</taxon>
        <taxon>Coleoptera</taxon>
        <taxon>Polyphaga</taxon>
        <taxon>Cucujiformia</taxon>
        <taxon>Tenebrionidae</taxon>
        <taxon>Tenebrionidae incertae sedis</taxon>
        <taxon>Tribolium</taxon>
    </lineage>
</organism>
<dbReference type="GO" id="GO:0005615">
    <property type="term" value="C:extracellular space"/>
    <property type="evidence" value="ECO:0000318"/>
    <property type="project" value="GO_Central"/>
</dbReference>
<dbReference type="FunFam" id="3.90.215.10:FF:000001">
    <property type="entry name" value="Tenascin isoform 1"/>
    <property type="match status" value="1"/>
</dbReference>
<keyword evidence="9" id="KW-1185">Reference proteome</keyword>
<evidence type="ECO:0000256" key="1">
    <source>
        <dbReference type="ARBA" id="ARBA00004613"/>
    </source>
</evidence>
<dbReference type="InterPro" id="IPR002181">
    <property type="entry name" value="Fibrinogen_a/b/g_C_dom"/>
</dbReference>
<dbReference type="FunCoup" id="D6WEJ8">
    <property type="interactions" value="27"/>
</dbReference>
<dbReference type="SMART" id="SM00186">
    <property type="entry name" value="FBG"/>
    <property type="match status" value="1"/>
</dbReference>
<keyword evidence="3" id="KW-1015">Disulfide bond</keyword>
<keyword evidence="2" id="KW-0964">Secreted</keyword>
<evidence type="ECO:0000313" key="8">
    <source>
        <dbReference type="EMBL" id="EFA01316.2"/>
    </source>
</evidence>
<evidence type="ECO:0000256" key="3">
    <source>
        <dbReference type="ARBA" id="ARBA00023157"/>
    </source>
</evidence>
<reference evidence="8 9" key="1">
    <citation type="journal article" date="2008" name="Nature">
        <title>The genome of the model beetle and pest Tribolium castaneum.</title>
        <authorList>
            <consortium name="Tribolium Genome Sequencing Consortium"/>
            <person name="Richards S."/>
            <person name="Gibbs R.A."/>
            <person name="Weinstock G.M."/>
            <person name="Brown S.J."/>
            <person name="Denell R."/>
            <person name="Beeman R.W."/>
            <person name="Gibbs R."/>
            <person name="Beeman R.W."/>
            <person name="Brown S.J."/>
            <person name="Bucher G."/>
            <person name="Friedrich M."/>
            <person name="Grimmelikhuijzen C.J."/>
            <person name="Klingler M."/>
            <person name="Lorenzen M."/>
            <person name="Richards S."/>
            <person name="Roth S."/>
            <person name="Schroder R."/>
            <person name="Tautz D."/>
            <person name="Zdobnov E.M."/>
            <person name="Muzny D."/>
            <person name="Gibbs R.A."/>
            <person name="Weinstock G.M."/>
            <person name="Attaway T."/>
            <person name="Bell S."/>
            <person name="Buhay C.J."/>
            <person name="Chandrabose M.N."/>
            <person name="Chavez D."/>
            <person name="Clerk-Blankenburg K.P."/>
            <person name="Cree A."/>
            <person name="Dao M."/>
            <person name="Davis C."/>
            <person name="Chacko J."/>
            <person name="Dinh H."/>
            <person name="Dugan-Rocha S."/>
            <person name="Fowler G."/>
            <person name="Garner T.T."/>
            <person name="Garnes J."/>
            <person name="Gnirke A."/>
            <person name="Hawes A."/>
            <person name="Hernandez J."/>
            <person name="Hines S."/>
            <person name="Holder M."/>
            <person name="Hume J."/>
            <person name="Jhangiani S.N."/>
            <person name="Joshi V."/>
            <person name="Khan Z.M."/>
            <person name="Jackson L."/>
            <person name="Kovar C."/>
            <person name="Kowis A."/>
            <person name="Lee S."/>
            <person name="Lewis L.R."/>
            <person name="Margolis J."/>
            <person name="Morgan M."/>
            <person name="Nazareth L.V."/>
            <person name="Nguyen N."/>
            <person name="Okwuonu G."/>
            <person name="Parker D."/>
            <person name="Richards S."/>
            <person name="Ruiz S.J."/>
            <person name="Santibanez J."/>
            <person name="Savard J."/>
            <person name="Scherer S.E."/>
            <person name="Schneider B."/>
            <person name="Sodergren E."/>
            <person name="Tautz D."/>
            <person name="Vattahil S."/>
            <person name="Villasana D."/>
            <person name="White C.S."/>
            <person name="Wright R."/>
            <person name="Park Y."/>
            <person name="Beeman R.W."/>
            <person name="Lord J."/>
            <person name="Oppert B."/>
            <person name="Lorenzen M."/>
            <person name="Brown S."/>
            <person name="Wang L."/>
            <person name="Savard J."/>
            <person name="Tautz D."/>
            <person name="Richards S."/>
            <person name="Weinstock G."/>
            <person name="Gibbs R.A."/>
            <person name="Liu Y."/>
            <person name="Worley K."/>
            <person name="Weinstock G."/>
            <person name="Elsik C.G."/>
            <person name="Reese J.T."/>
            <person name="Elhaik E."/>
            <person name="Landan G."/>
            <person name="Graur D."/>
            <person name="Arensburger P."/>
            <person name="Atkinson P."/>
            <person name="Beeman R.W."/>
            <person name="Beidler J."/>
            <person name="Brown S.J."/>
            <person name="Demuth J.P."/>
            <person name="Drury D.W."/>
            <person name="Du Y.Z."/>
            <person name="Fujiwara H."/>
            <person name="Lorenzen M."/>
            <person name="Maselli V."/>
            <person name="Osanai M."/>
            <person name="Park Y."/>
            <person name="Robertson H.M."/>
            <person name="Tu Z."/>
            <person name="Wang J.J."/>
            <person name="Wang S."/>
            <person name="Richards S."/>
            <person name="Song H."/>
            <person name="Zhang L."/>
            <person name="Sodergren E."/>
            <person name="Werner D."/>
            <person name="Stanke M."/>
            <person name="Morgenstern B."/>
            <person name="Solovyev V."/>
            <person name="Kosarev P."/>
            <person name="Brown G."/>
            <person name="Chen H.C."/>
            <person name="Ermolaeva O."/>
            <person name="Hlavina W."/>
            <person name="Kapustin Y."/>
            <person name="Kiryutin B."/>
            <person name="Kitts P."/>
            <person name="Maglott D."/>
            <person name="Pruitt K."/>
            <person name="Sapojnikov V."/>
            <person name="Souvorov A."/>
            <person name="Mackey A.J."/>
            <person name="Waterhouse R.M."/>
            <person name="Wyder S."/>
            <person name="Zdobnov E.M."/>
            <person name="Zdobnov E.M."/>
            <person name="Wyder S."/>
            <person name="Kriventseva E.V."/>
            <person name="Kadowaki T."/>
            <person name="Bork P."/>
            <person name="Aranda M."/>
            <person name="Bao R."/>
            <person name="Beermann A."/>
            <person name="Berns N."/>
            <person name="Bolognesi R."/>
            <person name="Bonneton F."/>
            <person name="Bopp D."/>
            <person name="Brown S.J."/>
            <person name="Bucher G."/>
            <person name="Butts T."/>
            <person name="Chaumot A."/>
            <person name="Denell R.E."/>
            <person name="Ferrier D.E."/>
            <person name="Friedrich M."/>
            <person name="Gordon C.M."/>
            <person name="Jindra M."/>
            <person name="Klingler M."/>
            <person name="Lan Q."/>
            <person name="Lattorff H.M."/>
            <person name="Laudet V."/>
            <person name="von Levetsow C."/>
            <person name="Liu Z."/>
            <person name="Lutz R."/>
            <person name="Lynch J.A."/>
            <person name="da Fonseca R.N."/>
            <person name="Posnien N."/>
            <person name="Reuter R."/>
            <person name="Roth S."/>
            <person name="Savard J."/>
            <person name="Schinko J.B."/>
            <person name="Schmitt C."/>
            <person name="Schoppmeier M."/>
            <person name="Schroder R."/>
            <person name="Shippy T.D."/>
            <person name="Simonnet F."/>
            <person name="Marques-Souza H."/>
            <person name="Tautz D."/>
            <person name="Tomoyasu Y."/>
            <person name="Trauner J."/>
            <person name="Van der Zee M."/>
            <person name="Vervoort M."/>
            <person name="Wittkopp N."/>
            <person name="Wimmer E.A."/>
            <person name="Yang X."/>
            <person name="Jones A.K."/>
            <person name="Sattelle D.B."/>
            <person name="Ebert P.R."/>
            <person name="Nelson D."/>
            <person name="Scott J.G."/>
            <person name="Beeman R.W."/>
            <person name="Muthukrishnan S."/>
            <person name="Kramer K.J."/>
            <person name="Arakane Y."/>
            <person name="Beeman R.W."/>
            <person name="Zhu Q."/>
            <person name="Hogenkamp D."/>
            <person name="Dixit R."/>
            <person name="Oppert B."/>
            <person name="Jiang H."/>
            <person name="Zou Z."/>
            <person name="Marshall J."/>
            <person name="Elpidina E."/>
            <person name="Vinokurov K."/>
            <person name="Oppert C."/>
            <person name="Zou Z."/>
            <person name="Evans J."/>
            <person name="Lu Z."/>
            <person name="Zhao P."/>
            <person name="Sumathipala N."/>
            <person name="Altincicek B."/>
            <person name="Vilcinskas A."/>
            <person name="Williams M."/>
            <person name="Hultmark D."/>
            <person name="Hetru C."/>
            <person name="Jiang H."/>
            <person name="Grimmelikhuijzen C.J."/>
            <person name="Hauser F."/>
            <person name="Cazzamali G."/>
            <person name="Williamson M."/>
            <person name="Park Y."/>
            <person name="Li B."/>
            <person name="Tanaka Y."/>
            <person name="Predel R."/>
            <person name="Neupert S."/>
            <person name="Schachtner J."/>
            <person name="Verleyen P."/>
            <person name="Raible F."/>
            <person name="Bork P."/>
            <person name="Friedrich M."/>
            <person name="Walden K.K."/>
            <person name="Robertson H.M."/>
            <person name="Angeli S."/>
            <person name="Foret S."/>
            <person name="Bucher G."/>
            <person name="Schuetz S."/>
            <person name="Maleszka R."/>
            <person name="Wimmer E.A."/>
            <person name="Beeman R.W."/>
            <person name="Lorenzen M."/>
            <person name="Tomoyasu Y."/>
            <person name="Miller S.C."/>
            <person name="Grossmann D."/>
            <person name="Bucher G."/>
        </authorList>
    </citation>
    <scope>NUCLEOTIDE SEQUENCE [LARGE SCALE GENOMIC DNA]</scope>
    <source>
        <strain evidence="8 9">Georgia GA2</strain>
    </source>
</reference>
<dbReference type="Proteomes" id="UP000007266">
    <property type="component" value="Linkage group 3"/>
</dbReference>
<dbReference type="OMA" id="WYSSCAN"/>
<dbReference type="PANTHER" id="PTHR47221:SF5">
    <property type="entry name" value="FIBRINOGEN C-TERMINAL DOMAIN-CONTAINING PROTEIN"/>
    <property type="match status" value="1"/>
</dbReference>
<feature type="domain" description="Fibrinogen C-terminal" evidence="7">
    <location>
        <begin position="22"/>
        <end position="245"/>
    </location>
</feature>
<dbReference type="InterPro" id="IPR036056">
    <property type="entry name" value="Fibrinogen-like_C"/>
</dbReference>
<comment type="function">
    <text evidence="5">Lectin involved in innate immunity. Agglutinates all types of human erythrocytes, Gram-positive and Gram-negative bacteria. Has a stronger agglutinating activity towards Gram-negative bacteria than towards Gram-positive bacteria. Specifically recognizes acetyl group-containing substances on agglutinated cells. The hemagglutinating activity was inhibited by EDTA, acetyl group-containing mono- and disaccharides, N-acetyl derivatives of amino acids, other acetyl group-containing substances, propionamide and benzamide. Enhances the antimicrobial activity of big defensin against Gram-positive bacteria but not against Gram-negative bacteria.</text>
</comment>
<dbReference type="KEGG" id="tca:662699"/>
<dbReference type="Gene3D" id="3.90.215.10">
    <property type="entry name" value="Gamma Fibrinogen, chain A, domain 1"/>
    <property type="match status" value="1"/>
</dbReference>
<evidence type="ECO:0000256" key="6">
    <source>
        <dbReference type="SAM" id="SignalP"/>
    </source>
</evidence>
<evidence type="ECO:0000256" key="2">
    <source>
        <dbReference type="ARBA" id="ARBA00022525"/>
    </source>
</evidence>
<dbReference type="GO" id="GO:0030246">
    <property type="term" value="F:carbohydrate binding"/>
    <property type="evidence" value="ECO:0007669"/>
    <property type="project" value="UniProtKB-ARBA"/>
</dbReference>
<keyword evidence="6" id="KW-0732">Signal</keyword>
<protein>
    <submittedName>
        <fullName evidence="8">Protein scabrous-like Protein</fullName>
    </submittedName>
</protein>
<accession>D6WEJ8</accession>
<feature type="chain" id="PRO_5007310586" evidence="6">
    <location>
        <begin position="20"/>
        <end position="254"/>
    </location>
</feature>
<evidence type="ECO:0000256" key="5">
    <source>
        <dbReference type="ARBA" id="ARBA00053344"/>
    </source>
</evidence>
<dbReference type="InterPro" id="IPR037579">
    <property type="entry name" value="FIB_ANG-like"/>
</dbReference>
<dbReference type="EMBL" id="KQ971318">
    <property type="protein sequence ID" value="EFA01316.2"/>
    <property type="molecule type" value="Genomic_DNA"/>
</dbReference>
<proteinExistence type="predicted"/>
<dbReference type="PROSITE" id="PS51406">
    <property type="entry name" value="FIBRINOGEN_C_2"/>
    <property type="match status" value="1"/>
</dbReference>
<dbReference type="PANTHER" id="PTHR47221">
    <property type="entry name" value="FIBRINOGEN ALPHA CHAIN"/>
    <property type="match status" value="1"/>
</dbReference>
<evidence type="ECO:0000259" key="7">
    <source>
        <dbReference type="PROSITE" id="PS51406"/>
    </source>
</evidence>
<dbReference type="HOGENOM" id="CLU_038628_6_0_1"/>